<geneLocation type="plasmid" evidence="2 3">
    <name>AZOBR_p2</name>
</geneLocation>
<feature type="region of interest" description="Disordered" evidence="1">
    <location>
        <begin position="132"/>
        <end position="283"/>
    </location>
</feature>
<feature type="compositionally biased region" description="Polar residues" evidence="1">
    <location>
        <begin position="132"/>
        <end position="142"/>
    </location>
</feature>
<evidence type="ECO:0000313" key="3">
    <source>
        <dbReference type="Proteomes" id="UP000007319"/>
    </source>
</evidence>
<reference evidence="2 3" key="1">
    <citation type="journal article" date="2011" name="PLoS Genet.">
        <title>Azospirillum genomes reveal transition of bacteria from aquatic to terrestrial environments.</title>
        <authorList>
            <person name="Wisniewski-Dye F."/>
            <person name="Borziak K."/>
            <person name="Khalsa-Moyers G."/>
            <person name="Alexandre G."/>
            <person name="Sukharnikov L.O."/>
            <person name="Wuichet K."/>
            <person name="Hurst G.B."/>
            <person name="McDonald W.H."/>
            <person name="Robertson J.S."/>
            <person name="Barbe V."/>
            <person name="Calteau A."/>
            <person name="Rouy Z."/>
            <person name="Mangenot S."/>
            <person name="Prigent-Combaret C."/>
            <person name="Normand P."/>
            <person name="Boyer M."/>
            <person name="Siguier P."/>
            <person name="Dessaux Y."/>
            <person name="Elmerich C."/>
            <person name="Condemine G."/>
            <person name="Krishnen G."/>
            <person name="Kennedy I."/>
            <person name="Paterson A.H."/>
            <person name="Gonzalez V."/>
            <person name="Mavingui P."/>
            <person name="Zhulin I.B."/>
        </authorList>
    </citation>
    <scope>NUCLEOTIDE SEQUENCE [LARGE SCALE GENOMIC DNA]</scope>
    <source>
        <strain evidence="2 3">Sp245</strain>
    </source>
</reference>
<sequence length="283" mass="30275">MVAMPRLSRREALPNPVDRALFCPPALRPRPARSRWAPWRPCRTGQASIAAGGPITMAGLQGKATMLTMASDGGALLIGQETGTALQKIDVLSLTVPKAGSARMFGTVAGKTDALAASAIDSPLRAAPYFINNTPWGPTEQVSRGRRHRGGGCPGSQHPRRHQPVHRHGDPRRAHAERPGRLRRAAGSDPGRYDPVPDRCGDPAGGSVHGRRNQPVHHPRRRAVGGPDHRPRAVRHRQPANGGGGGALRRAFPRQTFTLWIANDDQPDPAPVLQEPPSAGGRP</sequence>
<evidence type="ECO:0000256" key="1">
    <source>
        <dbReference type="SAM" id="MobiDB-lite"/>
    </source>
</evidence>
<dbReference type="Proteomes" id="UP000007319">
    <property type="component" value="Plasmid AZOBR_p2"/>
</dbReference>
<accession>A0A9P1JX94</accession>
<dbReference type="AlphaFoldDB" id="A0A9P1JX94"/>
<organism evidence="2 3">
    <name type="scientific">Azospirillum baldaniorum</name>
    <dbReference type="NCBI Taxonomy" id="1064539"/>
    <lineage>
        <taxon>Bacteria</taxon>
        <taxon>Pseudomonadati</taxon>
        <taxon>Pseudomonadota</taxon>
        <taxon>Alphaproteobacteria</taxon>
        <taxon>Rhodospirillales</taxon>
        <taxon>Azospirillaceae</taxon>
        <taxon>Azospirillum</taxon>
    </lineage>
</organism>
<proteinExistence type="predicted"/>
<dbReference type="EMBL" id="HE577329">
    <property type="protein sequence ID" value="CCD01572.1"/>
    <property type="molecule type" value="Genomic_DNA"/>
</dbReference>
<feature type="compositionally biased region" description="Basic and acidic residues" evidence="1">
    <location>
        <begin position="191"/>
        <end position="201"/>
    </location>
</feature>
<evidence type="ECO:0000313" key="2">
    <source>
        <dbReference type="EMBL" id="CCD01572.1"/>
    </source>
</evidence>
<keyword evidence="2" id="KW-0614">Plasmid</keyword>
<feature type="compositionally biased region" description="Basic residues" evidence="1">
    <location>
        <begin position="209"/>
        <end position="223"/>
    </location>
</feature>
<feature type="compositionally biased region" description="Basic and acidic residues" evidence="1">
    <location>
        <begin position="167"/>
        <end position="180"/>
    </location>
</feature>
<protein>
    <submittedName>
        <fullName evidence="2">Uncharacterized protein</fullName>
    </submittedName>
</protein>
<gene>
    <name evidence="2" type="ORF">AZOBR_p220035</name>
</gene>
<keyword evidence="3" id="KW-1185">Reference proteome</keyword>
<dbReference type="KEGG" id="abs:AZOBR_p220035"/>
<name>A0A9P1JX94_9PROT</name>